<feature type="signal peptide" evidence="1">
    <location>
        <begin position="1"/>
        <end position="22"/>
    </location>
</feature>
<organism evidence="2 3">
    <name type="scientific">Bosea massiliensis</name>
    <dbReference type="NCBI Taxonomy" id="151419"/>
    <lineage>
        <taxon>Bacteria</taxon>
        <taxon>Pseudomonadati</taxon>
        <taxon>Pseudomonadota</taxon>
        <taxon>Alphaproteobacteria</taxon>
        <taxon>Hyphomicrobiales</taxon>
        <taxon>Boseaceae</taxon>
        <taxon>Bosea</taxon>
    </lineage>
</organism>
<feature type="chain" id="PRO_5045181344" evidence="1">
    <location>
        <begin position="23"/>
        <end position="140"/>
    </location>
</feature>
<keyword evidence="3" id="KW-1185">Reference proteome</keyword>
<dbReference type="EMBL" id="JBHSLU010000017">
    <property type="protein sequence ID" value="MFC5505483.1"/>
    <property type="molecule type" value="Genomic_DNA"/>
</dbReference>
<gene>
    <name evidence="2" type="ORF">ACFPN9_09460</name>
</gene>
<evidence type="ECO:0000313" key="2">
    <source>
        <dbReference type="EMBL" id="MFC5505483.1"/>
    </source>
</evidence>
<evidence type="ECO:0000256" key="1">
    <source>
        <dbReference type="SAM" id="SignalP"/>
    </source>
</evidence>
<protein>
    <submittedName>
        <fullName evidence="2">Uncharacterized protein</fullName>
    </submittedName>
</protein>
<sequence length="140" mass="15362">MRRNLVGLALLVTAVAHTPATANVALLLFDGETGKTFAGCLNCNRFDEAAVCNKFGDYGSKFSEKSIWNQFGQFGSKFETNSPWNKFGEGLRVVDAQGNYYGRFTISMIGRSRLKLVEQIVAAHEAVESLDQLQEMLCGG</sequence>
<proteinExistence type="predicted"/>
<dbReference type="Proteomes" id="UP001596060">
    <property type="component" value="Unassembled WGS sequence"/>
</dbReference>
<accession>A0ABW0P072</accession>
<name>A0ABW0P072_9HYPH</name>
<evidence type="ECO:0000313" key="3">
    <source>
        <dbReference type="Proteomes" id="UP001596060"/>
    </source>
</evidence>
<dbReference type="RefSeq" id="WP_377816649.1">
    <property type="nucleotide sequence ID" value="NZ_JBHSLU010000017.1"/>
</dbReference>
<comment type="caution">
    <text evidence="2">The sequence shown here is derived from an EMBL/GenBank/DDBJ whole genome shotgun (WGS) entry which is preliminary data.</text>
</comment>
<keyword evidence="1" id="KW-0732">Signal</keyword>
<reference evidence="3" key="1">
    <citation type="journal article" date="2019" name="Int. J. Syst. Evol. Microbiol.">
        <title>The Global Catalogue of Microorganisms (GCM) 10K type strain sequencing project: providing services to taxonomists for standard genome sequencing and annotation.</title>
        <authorList>
            <consortium name="The Broad Institute Genomics Platform"/>
            <consortium name="The Broad Institute Genome Sequencing Center for Infectious Disease"/>
            <person name="Wu L."/>
            <person name="Ma J."/>
        </authorList>
    </citation>
    <scope>NUCLEOTIDE SEQUENCE [LARGE SCALE GENOMIC DNA]</scope>
    <source>
        <strain evidence="3">CCUG 43117</strain>
    </source>
</reference>